<feature type="compositionally biased region" description="Basic and acidic residues" evidence="1">
    <location>
        <begin position="24"/>
        <end position="35"/>
    </location>
</feature>
<evidence type="ECO:0000313" key="3">
    <source>
        <dbReference type="Proteomes" id="UP000316079"/>
    </source>
</evidence>
<protein>
    <submittedName>
        <fullName evidence="2">Uncharacterized protein</fullName>
    </submittedName>
</protein>
<accession>A0A553QFH5</accession>
<dbReference type="AlphaFoldDB" id="A0A553QFH5"/>
<evidence type="ECO:0000256" key="1">
    <source>
        <dbReference type="SAM" id="MobiDB-lite"/>
    </source>
</evidence>
<name>A0A553QFH5_9TELE</name>
<proteinExistence type="predicted"/>
<gene>
    <name evidence="2" type="ORF">DNTS_025688</name>
</gene>
<feature type="region of interest" description="Disordered" evidence="1">
    <location>
        <begin position="15"/>
        <end position="57"/>
    </location>
</feature>
<comment type="caution">
    <text evidence="2">The sequence shown here is derived from an EMBL/GenBank/DDBJ whole genome shotgun (WGS) entry which is preliminary data.</text>
</comment>
<dbReference type="Proteomes" id="UP000316079">
    <property type="component" value="Unassembled WGS sequence"/>
</dbReference>
<evidence type="ECO:0000313" key="2">
    <source>
        <dbReference type="EMBL" id="TRY88669.1"/>
    </source>
</evidence>
<organism evidence="2 3">
    <name type="scientific">Danionella cerebrum</name>
    <dbReference type="NCBI Taxonomy" id="2873325"/>
    <lineage>
        <taxon>Eukaryota</taxon>
        <taxon>Metazoa</taxon>
        <taxon>Chordata</taxon>
        <taxon>Craniata</taxon>
        <taxon>Vertebrata</taxon>
        <taxon>Euteleostomi</taxon>
        <taxon>Actinopterygii</taxon>
        <taxon>Neopterygii</taxon>
        <taxon>Teleostei</taxon>
        <taxon>Ostariophysi</taxon>
        <taxon>Cypriniformes</taxon>
        <taxon>Danionidae</taxon>
        <taxon>Danioninae</taxon>
        <taxon>Danionella</taxon>
    </lineage>
</organism>
<dbReference type="EMBL" id="SRMA01026030">
    <property type="protein sequence ID" value="TRY88669.1"/>
    <property type="molecule type" value="Genomic_DNA"/>
</dbReference>
<keyword evidence="3" id="KW-1185">Reference proteome</keyword>
<sequence>MEVCGCQSDQVFPASSRKRTVKTNGEEKMSQERQIEQGAVAPQERHKTTPLTSVKKPNTTNKMFEISRTLNAALLSNEVKDSDLLLLSPHFSNYYVPLLFLGTPPCKRAHSEQILQTQVEGSFPGMGSLLFPQDPLILQGARDCG</sequence>
<reference evidence="2 3" key="1">
    <citation type="journal article" date="2019" name="Sci. Data">
        <title>Hybrid genome assembly and annotation of Danionella translucida.</title>
        <authorList>
            <person name="Kadobianskyi M."/>
            <person name="Schulze L."/>
            <person name="Schuelke M."/>
            <person name="Judkewitz B."/>
        </authorList>
    </citation>
    <scope>NUCLEOTIDE SEQUENCE [LARGE SCALE GENOMIC DNA]</scope>
    <source>
        <strain evidence="2 3">Bolton</strain>
    </source>
</reference>